<gene>
    <name evidence="2" type="ORF">GCX84_17885</name>
</gene>
<accession>A0A632W5V7</accession>
<reference evidence="2" key="1">
    <citation type="submission" date="2019-10" db="EMBL/GenBank/DDBJ databases">
        <authorList>
            <person name="Ashton P.M."/>
            <person name="Dallman T."/>
            <person name="Nair S."/>
            <person name="De Pinna E."/>
            <person name="Peters T."/>
            <person name="Grant K."/>
        </authorList>
    </citation>
    <scope>NUCLEOTIDE SEQUENCE</scope>
    <source>
        <strain evidence="2">821059</strain>
    </source>
</reference>
<keyword evidence="1" id="KW-0732">Signal</keyword>
<evidence type="ECO:0000313" key="2">
    <source>
        <dbReference type="EMBL" id="EDH1111404.1"/>
    </source>
</evidence>
<feature type="chain" id="PRO_5026009180" evidence="1">
    <location>
        <begin position="18"/>
        <end position="132"/>
    </location>
</feature>
<dbReference type="AlphaFoldDB" id="A0A632W5V7"/>
<comment type="caution">
    <text evidence="2">The sequence shown here is derived from an EMBL/GenBank/DDBJ whole genome shotgun (WGS) entry which is preliminary data.</text>
</comment>
<organism evidence="2">
    <name type="scientific">Salmonella enterica I</name>
    <dbReference type="NCBI Taxonomy" id="59201"/>
    <lineage>
        <taxon>Bacteria</taxon>
        <taxon>Pseudomonadati</taxon>
        <taxon>Pseudomonadota</taxon>
        <taxon>Gammaproteobacteria</taxon>
        <taxon>Enterobacterales</taxon>
        <taxon>Enterobacteriaceae</taxon>
        <taxon>Salmonella</taxon>
    </lineage>
</organism>
<evidence type="ECO:0000256" key="1">
    <source>
        <dbReference type="SAM" id="SignalP"/>
    </source>
</evidence>
<protein>
    <submittedName>
        <fullName evidence="2">Uncharacterized protein</fullName>
    </submittedName>
</protein>
<sequence>MKYAPVALIFWAVSANAVSVEEPNTVVYPRCTKIDPETYQRLPGYNVVMDIGNKFKIVSPNGNAVISLPLGQSEKDKNMYDASVGGVYFSRYHVQPDGNFLYSAWSEKAKVTVLCNGKSGESHYVDPVHFEN</sequence>
<feature type="signal peptide" evidence="1">
    <location>
        <begin position="1"/>
        <end position="17"/>
    </location>
</feature>
<dbReference type="EMBL" id="AAMGKT010000016">
    <property type="protein sequence ID" value="EDH1111404.1"/>
    <property type="molecule type" value="Genomic_DNA"/>
</dbReference>
<proteinExistence type="predicted"/>
<name>A0A632W5V7_SALET</name>